<keyword evidence="2" id="KW-0378">Hydrolase</keyword>
<evidence type="ECO:0000256" key="1">
    <source>
        <dbReference type="ARBA" id="ARBA00022723"/>
    </source>
</evidence>
<dbReference type="GO" id="GO:0007165">
    <property type="term" value="P:signal transduction"/>
    <property type="evidence" value="ECO:0007669"/>
    <property type="project" value="InterPro"/>
</dbReference>
<dbReference type="InterPro" id="IPR002073">
    <property type="entry name" value="PDEase_catalytic_dom"/>
</dbReference>
<dbReference type="EMBL" id="KQ242325">
    <property type="protein sequence ID" value="KNC79318.1"/>
    <property type="molecule type" value="Genomic_DNA"/>
</dbReference>
<dbReference type="PROSITE" id="PS51845">
    <property type="entry name" value="PDEASE_I_2"/>
    <property type="match status" value="1"/>
</dbReference>
<keyword evidence="5" id="KW-1185">Reference proteome</keyword>
<dbReference type="RefSeq" id="XP_014153220.1">
    <property type="nucleotide sequence ID" value="XM_014297745.1"/>
</dbReference>
<proteinExistence type="predicted"/>
<organism evidence="4 5">
    <name type="scientific">Sphaeroforma arctica JP610</name>
    <dbReference type="NCBI Taxonomy" id="667725"/>
    <lineage>
        <taxon>Eukaryota</taxon>
        <taxon>Ichthyosporea</taxon>
        <taxon>Ichthyophonida</taxon>
        <taxon>Sphaeroforma</taxon>
    </lineage>
</organism>
<dbReference type="OrthoDB" id="546632at2759"/>
<accession>A0A0L0FTQ8</accession>
<dbReference type="SUPFAM" id="SSF109604">
    <property type="entry name" value="HD-domain/PDEase-like"/>
    <property type="match status" value="1"/>
</dbReference>
<dbReference type="InterPro" id="IPR036971">
    <property type="entry name" value="PDEase_catalytic_dom_sf"/>
</dbReference>
<evidence type="ECO:0000259" key="3">
    <source>
        <dbReference type="PROSITE" id="PS51845"/>
    </source>
</evidence>
<evidence type="ECO:0000313" key="5">
    <source>
        <dbReference type="Proteomes" id="UP000054560"/>
    </source>
</evidence>
<gene>
    <name evidence="4" type="ORF">SARC_08283</name>
</gene>
<dbReference type="GO" id="GO:0004114">
    <property type="term" value="F:3',5'-cyclic-nucleotide phosphodiesterase activity"/>
    <property type="evidence" value="ECO:0007669"/>
    <property type="project" value="InterPro"/>
</dbReference>
<dbReference type="Pfam" id="PF00233">
    <property type="entry name" value="PDEase_I"/>
    <property type="match status" value="1"/>
</dbReference>
<reference evidence="4 5" key="1">
    <citation type="submission" date="2011-02" db="EMBL/GenBank/DDBJ databases">
        <title>The Genome Sequence of Sphaeroforma arctica JP610.</title>
        <authorList>
            <consortium name="The Broad Institute Genome Sequencing Platform"/>
            <person name="Russ C."/>
            <person name="Cuomo C."/>
            <person name="Young S.K."/>
            <person name="Zeng Q."/>
            <person name="Gargeya S."/>
            <person name="Alvarado L."/>
            <person name="Berlin A."/>
            <person name="Chapman S.B."/>
            <person name="Chen Z."/>
            <person name="Freedman E."/>
            <person name="Gellesch M."/>
            <person name="Goldberg J."/>
            <person name="Griggs A."/>
            <person name="Gujja S."/>
            <person name="Heilman E."/>
            <person name="Heiman D."/>
            <person name="Howarth C."/>
            <person name="Mehta T."/>
            <person name="Neiman D."/>
            <person name="Pearson M."/>
            <person name="Roberts A."/>
            <person name="Saif S."/>
            <person name="Shea T."/>
            <person name="Shenoy N."/>
            <person name="Sisk P."/>
            <person name="Stolte C."/>
            <person name="Sykes S."/>
            <person name="White J."/>
            <person name="Yandava C."/>
            <person name="Burger G."/>
            <person name="Gray M.W."/>
            <person name="Holland P.W.H."/>
            <person name="King N."/>
            <person name="Lang F.B.F."/>
            <person name="Roger A.J."/>
            <person name="Ruiz-Trillo I."/>
            <person name="Haas B."/>
            <person name="Nusbaum C."/>
            <person name="Birren B."/>
        </authorList>
    </citation>
    <scope>NUCLEOTIDE SEQUENCE [LARGE SCALE GENOMIC DNA]</scope>
    <source>
        <strain evidence="4 5">JP610</strain>
    </source>
</reference>
<dbReference type="GeneID" id="25908787"/>
<dbReference type="eggNOG" id="KOG3689">
    <property type="taxonomic scope" value="Eukaryota"/>
</dbReference>
<dbReference type="GO" id="GO:0046872">
    <property type="term" value="F:metal ion binding"/>
    <property type="evidence" value="ECO:0007669"/>
    <property type="project" value="UniProtKB-KW"/>
</dbReference>
<keyword evidence="1" id="KW-0479">Metal-binding</keyword>
<dbReference type="Gene3D" id="1.10.1300.10">
    <property type="entry name" value="3'5'-cyclic nucleotide phosphodiesterase, catalytic domain"/>
    <property type="match status" value="1"/>
</dbReference>
<evidence type="ECO:0000256" key="2">
    <source>
        <dbReference type="ARBA" id="ARBA00022801"/>
    </source>
</evidence>
<dbReference type="Proteomes" id="UP000054560">
    <property type="component" value="Unassembled WGS sequence"/>
</dbReference>
<name>A0A0L0FTQ8_9EUKA</name>
<dbReference type="PANTHER" id="PTHR11347">
    <property type="entry name" value="CYCLIC NUCLEOTIDE PHOSPHODIESTERASE"/>
    <property type="match status" value="1"/>
</dbReference>
<protein>
    <submittedName>
        <fullName evidence="4">3'5'-cyclic nucleotide phosphodiesterase</fullName>
    </submittedName>
</protein>
<evidence type="ECO:0000313" key="4">
    <source>
        <dbReference type="EMBL" id="KNC79318.1"/>
    </source>
</evidence>
<sequence>MVSIETRTLILQLVMKCADINNSARPQRCMETWAAMVMTEFFNQGDQEKGLQIEVSKGFDRETTSIPTVQAGFIGFCVQPLFQALANLVPCDATQLTLALLSENLARWKERQAEVAAQKAADNA</sequence>
<feature type="domain" description="PDEase" evidence="3">
    <location>
        <begin position="1"/>
        <end position="115"/>
    </location>
</feature>
<dbReference type="AlphaFoldDB" id="A0A0L0FTQ8"/>
<dbReference type="STRING" id="667725.A0A0L0FTQ8"/>